<gene>
    <name evidence="1" type="ORF">phytr_10520</name>
</gene>
<reference evidence="1 2" key="1">
    <citation type="submission" date="2018-03" db="EMBL/GenBank/DDBJ databases">
        <title>A gene transfer event suggests a long-term partnership between eustigmatophyte algae and a novel lineage of endosymbiotic bacteria.</title>
        <authorList>
            <person name="Yurchenko T."/>
            <person name="Sevcikova T."/>
            <person name="Pribyl P."/>
            <person name="El Karkouri K."/>
            <person name="Klimes V."/>
            <person name="Amaral R."/>
            <person name="Zbrankova V."/>
            <person name="Kim E."/>
            <person name="Raoult D."/>
            <person name="Santos L.M.A."/>
            <person name="Elias M."/>
        </authorList>
    </citation>
    <scope>NUCLEOTIDE SEQUENCE [LARGE SCALE GENOMIC DNA]</scope>
    <source>
        <strain evidence="1">CCALA 838</strain>
    </source>
</reference>
<evidence type="ECO:0000313" key="2">
    <source>
        <dbReference type="Proteomes" id="UP000241762"/>
    </source>
</evidence>
<evidence type="ECO:0000313" key="1">
    <source>
        <dbReference type="EMBL" id="AVP87980.1"/>
    </source>
</evidence>
<dbReference type="AlphaFoldDB" id="A0A2P1P9P6"/>
<sequence>MKLAYTYTAPTKKDKEMNLTKEEKALARKLKEQYDMSWDKYQERFNGTRPLSIWPIDDTYPLRFQGEPKDLMWSILNISSKYLRPIDNNIRIEIGFKRKVDANELKKFEYLDGGLKDPIFQKDVIDKMLEICPDDFESIPVTLKNWNKKTEPFSIEGFYAINVLKVIKAIDENNTEIRWSDGCAMMQKYWFKDKPWQDGCDVILGPDAPKDTSQYPPKKLDKPCLIAIDALSGTIVWHPKLAKVIPAHPYLFFAHDIEVWKSLFTNV</sequence>
<proteinExistence type="predicted"/>
<name>A0A2P1P9P6_9RICK</name>
<accession>A0A2P1P9P6</accession>
<keyword evidence="2" id="KW-1185">Reference proteome</keyword>
<dbReference type="EMBL" id="CP027845">
    <property type="protein sequence ID" value="AVP87980.1"/>
    <property type="molecule type" value="Genomic_DNA"/>
</dbReference>
<protein>
    <submittedName>
        <fullName evidence="1">Uncharacterized protein</fullName>
    </submittedName>
</protein>
<organism evidence="1 2">
    <name type="scientific">Candidatus Phycorickettsia trachydisci</name>
    <dbReference type="NCBI Taxonomy" id="2115978"/>
    <lineage>
        <taxon>Bacteria</taxon>
        <taxon>Pseudomonadati</taxon>
        <taxon>Pseudomonadota</taxon>
        <taxon>Alphaproteobacteria</taxon>
        <taxon>Rickettsiales</taxon>
        <taxon>Rickettsiaceae</taxon>
        <taxon>Candidatus Phycorickettsia</taxon>
    </lineage>
</organism>
<dbReference type="KEGG" id="ptc:phytr_10520"/>
<dbReference type="Proteomes" id="UP000241762">
    <property type="component" value="Chromosome"/>
</dbReference>